<keyword evidence="5 7" id="KW-0106">Calcium</keyword>
<dbReference type="RefSeq" id="WP_115777029.1">
    <property type="nucleotide sequence ID" value="NZ_BMHL01000010.1"/>
</dbReference>
<dbReference type="PANTHER" id="PTHR14218:SF15">
    <property type="entry name" value="TRIPEPTIDYL-PEPTIDASE 1"/>
    <property type="match status" value="1"/>
</dbReference>
<evidence type="ECO:0000256" key="6">
    <source>
        <dbReference type="ARBA" id="ARBA00023145"/>
    </source>
</evidence>
<dbReference type="Pfam" id="PF09286">
    <property type="entry name" value="Pro-kuma_activ"/>
    <property type="match status" value="1"/>
</dbReference>
<evidence type="ECO:0000256" key="1">
    <source>
        <dbReference type="ARBA" id="ARBA00022670"/>
    </source>
</evidence>
<dbReference type="PROSITE" id="PS00138">
    <property type="entry name" value="SUBTILASE_SER"/>
    <property type="match status" value="1"/>
</dbReference>
<reference evidence="11" key="1">
    <citation type="journal article" date="2019" name="Int. J. Syst. Evol. Microbiol.">
        <title>The Global Catalogue of Microorganisms (GCM) 10K type strain sequencing project: providing services to taxonomists for standard genome sequencing and annotation.</title>
        <authorList>
            <consortium name="The Broad Institute Genomics Platform"/>
            <consortium name="The Broad Institute Genome Sequencing Center for Infectious Disease"/>
            <person name="Wu L."/>
            <person name="Ma J."/>
        </authorList>
    </citation>
    <scope>NUCLEOTIDE SEQUENCE [LARGE SCALE GENOMIC DNA]</scope>
    <source>
        <strain evidence="11">CGMCC 1.15103</strain>
    </source>
</reference>
<evidence type="ECO:0000256" key="3">
    <source>
        <dbReference type="ARBA" id="ARBA00022801"/>
    </source>
</evidence>
<evidence type="ECO:0000259" key="9">
    <source>
        <dbReference type="PROSITE" id="PS51695"/>
    </source>
</evidence>
<keyword evidence="8" id="KW-0732">Signal</keyword>
<feature type="chain" id="PRO_5046691328" evidence="8">
    <location>
        <begin position="33"/>
        <end position="588"/>
    </location>
</feature>
<feature type="active site" description="Charge relay system" evidence="7">
    <location>
        <position position="300"/>
    </location>
</feature>
<dbReference type="EMBL" id="BMHL01000010">
    <property type="protein sequence ID" value="GGC58204.1"/>
    <property type="molecule type" value="Genomic_DNA"/>
</dbReference>
<organism evidence="10 11">
    <name type="scientific">Paraburkholderia caffeinilytica</name>
    <dbReference type="NCBI Taxonomy" id="1761016"/>
    <lineage>
        <taxon>Bacteria</taxon>
        <taxon>Pseudomonadati</taxon>
        <taxon>Pseudomonadota</taxon>
        <taxon>Betaproteobacteria</taxon>
        <taxon>Burkholderiales</taxon>
        <taxon>Burkholderiaceae</taxon>
        <taxon>Paraburkholderia</taxon>
    </lineage>
</organism>
<sequence>MKSSTAKQTVLCLNRYAVVALPLAIASFAAFGATSSASTLWAPTDTKAFVTPSQIEARSAAPLLELAAGETAHVVVSLKLRDEAQLKQLAQAVNQPGNAQFGKFLKRQQFLAQYAPTEAQVQAVVAHLRKNGFVNIRVAPNRLLVSADGSAGAVKTAFNTPLVRYQLNGKAGYANTAPAQVPQDLGEIVGSVLGLQNVARAHPMLKVGERSAAKTLAAGTAKGHNPTEFPTIYDATSAPTAANTTVGIITIGGVSQTLQDLQQFTGANGLASVNTQTIQTGSSNGDYSDDQEGQGEWDLDSQSIVGSAGGAVQQLLFYMADQSASGNTGLTQAFNQAVSDNVAKVINVSLGWCEADANADGTLPAEDRIFATAAAQGQTFSVSSGDEGVYECNNRGYPDGSTYSVSWPASSPNVIAVGGTTLYTTSAGAYSNETVWNEGLDSNGKLWATGGGYSVYEAKPSWQSVVSGTPGRRLLPDISFDAAQSTGALIYNYGQLQQIGGTSLASPIFVGLWARLQSANSNGLGFPAASFYSAISSTPSLVRDVKSGNNGYGGYGYKAGAGWDYPTGWGSLDIAKLSAYIKSNGFGH</sequence>
<evidence type="ECO:0000256" key="2">
    <source>
        <dbReference type="ARBA" id="ARBA00022723"/>
    </source>
</evidence>
<dbReference type="InterPro" id="IPR036852">
    <property type="entry name" value="Peptidase_S8/S53_dom_sf"/>
</dbReference>
<proteinExistence type="predicted"/>
<dbReference type="Proteomes" id="UP000602004">
    <property type="component" value="Unassembled WGS sequence"/>
</dbReference>
<keyword evidence="4 7" id="KW-0720">Serine protease</keyword>
<dbReference type="InterPro" id="IPR050819">
    <property type="entry name" value="Tripeptidyl-peptidase_I"/>
</dbReference>
<dbReference type="SUPFAM" id="SSF52743">
    <property type="entry name" value="Subtilisin-like"/>
    <property type="match status" value="1"/>
</dbReference>
<keyword evidence="1 7" id="KW-0645">Protease</keyword>
<keyword evidence="2 7" id="KW-0479">Metal-binding</keyword>
<name>A0ABQ1N7W6_9BURK</name>
<evidence type="ECO:0000256" key="7">
    <source>
        <dbReference type="PROSITE-ProRule" id="PRU01032"/>
    </source>
</evidence>
<evidence type="ECO:0000313" key="11">
    <source>
        <dbReference type="Proteomes" id="UP000602004"/>
    </source>
</evidence>
<evidence type="ECO:0000256" key="8">
    <source>
        <dbReference type="SAM" id="SignalP"/>
    </source>
</evidence>
<feature type="active site" description="Charge relay system" evidence="7">
    <location>
        <position position="296"/>
    </location>
</feature>
<dbReference type="CDD" id="cd04056">
    <property type="entry name" value="Peptidases_S53"/>
    <property type="match status" value="1"/>
</dbReference>
<keyword evidence="11" id="KW-1185">Reference proteome</keyword>
<accession>A0ABQ1N7W6</accession>
<gene>
    <name evidence="10" type="ORF">GCM10011400_52360</name>
</gene>
<feature type="binding site" evidence="7">
    <location>
        <position position="564"/>
    </location>
    <ligand>
        <name>Ca(2+)</name>
        <dbReference type="ChEBI" id="CHEBI:29108"/>
    </ligand>
</feature>
<feature type="binding site" evidence="7">
    <location>
        <position position="544"/>
    </location>
    <ligand>
        <name>Ca(2+)</name>
        <dbReference type="ChEBI" id="CHEBI:29108"/>
    </ligand>
</feature>
<feature type="active site" description="Charge relay system" evidence="7">
    <location>
        <position position="503"/>
    </location>
</feature>
<dbReference type="PANTHER" id="PTHR14218">
    <property type="entry name" value="PROTEASE S8 TRIPEPTIDYL PEPTIDASE I CLN2"/>
    <property type="match status" value="1"/>
</dbReference>
<feature type="signal peptide" evidence="8">
    <location>
        <begin position="1"/>
        <end position="32"/>
    </location>
</feature>
<dbReference type="SUPFAM" id="SSF54897">
    <property type="entry name" value="Protease propeptides/inhibitors"/>
    <property type="match status" value="1"/>
</dbReference>
<dbReference type="InterPro" id="IPR015366">
    <property type="entry name" value="S53_propep"/>
</dbReference>
<comment type="cofactor">
    <cofactor evidence="7">
        <name>Ca(2+)</name>
        <dbReference type="ChEBI" id="CHEBI:29108"/>
    </cofactor>
    <text evidence="7">Binds 1 Ca(2+) ion per subunit.</text>
</comment>
<evidence type="ECO:0000313" key="10">
    <source>
        <dbReference type="EMBL" id="GGC58204.1"/>
    </source>
</evidence>
<feature type="domain" description="Peptidase S53" evidence="9">
    <location>
        <begin position="220"/>
        <end position="584"/>
    </location>
</feature>
<feature type="binding site" evidence="7">
    <location>
        <position position="545"/>
    </location>
    <ligand>
        <name>Ca(2+)</name>
        <dbReference type="ChEBI" id="CHEBI:29108"/>
    </ligand>
</feature>
<dbReference type="SMART" id="SM00944">
    <property type="entry name" value="Pro-kuma_activ"/>
    <property type="match status" value="1"/>
</dbReference>
<keyword evidence="6" id="KW-0865">Zymogen</keyword>
<protein>
    <submittedName>
        <fullName evidence="10">Sedolisin</fullName>
    </submittedName>
</protein>
<dbReference type="Gene3D" id="3.40.50.200">
    <property type="entry name" value="Peptidase S8/S53 domain"/>
    <property type="match status" value="1"/>
</dbReference>
<keyword evidence="3 7" id="KW-0378">Hydrolase</keyword>
<comment type="caution">
    <text evidence="10">The sequence shown here is derived from an EMBL/GenBank/DDBJ whole genome shotgun (WGS) entry which is preliminary data.</text>
</comment>
<evidence type="ECO:0000256" key="4">
    <source>
        <dbReference type="ARBA" id="ARBA00022825"/>
    </source>
</evidence>
<dbReference type="Pfam" id="PF00082">
    <property type="entry name" value="Peptidase_S8"/>
    <property type="match status" value="1"/>
</dbReference>
<feature type="binding site" evidence="7">
    <location>
        <position position="562"/>
    </location>
    <ligand>
        <name>Ca(2+)</name>
        <dbReference type="ChEBI" id="CHEBI:29108"/>
    </ligand>
</feature>
<dbReference type="PROSITE" id="PS51695">
    <property type="entry name" value="SEDOLISIN"/>
    <property type="match status" value="1"/>
</dbReference>
<dbReference type="CDD" id="cd11377">
    <property type="entry name" value="Pro-peptidase_S53"/>
    <property type="match status" value="1"/>
</dbReference>
<evidence type="ECO:0000256" key="5">
    <source>
        <dbReference type="ARBA" id="ARBA00022837"/>
    </source>
</evidence>
<dbReference type="InterPro" id="IPR030400">
    <property type="entry name" value="Sedolisin_dom"/>
</dbReference>
<dbReference type="InterPro" id="IPR023828">
    <property type="entry name" value="Peptidase_S8_Ser-AS"/>
</dbReference>
<dbReference type="InterPro" id="IPR000209">
    <property type="entry name" value="Peptidase_S8/S53_dom"/>
</dbReference>